<name>A0A9D2EEU7_9MICO</name>
<dbReference type="InterPro" id="IPR020568">
    <property type="entry name" value="Ribosomal_Su5_D2-typ_SF"/>
</dbReference>
<organism evidence="1 2">
    <name type="scientific">Candidatus Ruania gallistercoris</name>
    <dbReference type="NCBI Taxonomy" id="2838746"/>
    <lineage>
        <taxon>Bacteria</taxon>
        <taxon>Bacillati</taxon>
        <taxon>Actinomycetota</taxon>
        <taxon>Actinomycetes</taxon>
        <taxon>Micrococcales</taxon>
        <taxon>Ruaniaceae</taxon>
        <taxon>Ruania</taxon>
    </lineage>
</organism>
<dbReference type="PANTHER" id="PTHR32472:SF10">
    <property type="entry name" value="DNA REPAIR PROTEIN RADA-LIKE PROTEIN"/>
    <property type="match status" value="1"/>
</dbReference>
<comment type="caution">
    <text evidence="1">The sequence shown here is derived from an EMBL/GenBank/DDBJ whole genome shotgun (WGS) entry which is preliminary data.</text>
</comment>
<dbReference type="Proteomes" id="UP000824037">
    <property type="component" value="Unassembled WGS sequence"/>
</dbReference>
<dbReference type="Gene3D" id="3.30.230.10">
    <property type="match status" value="1"/>
</dbReference>
<accession>A0A9D2EEU7</accession>
<gene>
    <name evidence="1" type="ORF">H9815_09590</name>
</gene>
<protein>
    <submittedName>
        <fullName evidence="1">DNA repair protein RadA</fullName>
    </submittedName>
</protein>
<proteinExistence type="predicted"/>
<evidence type="ECO:0000313" key="2">
    <source>
        <dbReference type="Proteomes" id="UP000824037"/>
    </source>
</evidence>
<dbReference type="AlphaFoldDB" id="A0A9D2EEU7"/>
<reference evidence="1" key="1">
    <citation type="journal article" date="2021" name="PeerJ">
        <title>Extensive microbial diversity within the chicken gut microbiome revealed by metagenomics and culture.</title>
        <authorList>
            <person name="Gilroy R."/>
            <person name="Ravi A."/>
            <person name="Getino M."/>
            <person name="Pursley I."/>
            <person name="Horton D.L."/>
            <person name="Alikhan N.F."/>
            <person name="Baker D."/>
            <person name="Gharbi K."/>
            <person name="Hall N."/>
            <person name="Watson M."/>
            <person name="Adriaenssens E.M."/>
            <person name="Foster-Nyarko E."/>
            <person name="Jarju S."/>
            <person name="Secka A."/>
            <person name="Antonio M."/>
            <person name="Oren A."/>
            <person name="Chaudhuri R.R."/>
            <person name="La Ragione R."/>
            <person name="Hildebrand F."/>
            <person name="Pallen M.J."/>
        </authorList>
    </citation>
    <scope>NUCLEOTIDE SEQUENCE</scope>
    <source>
        <strain evidence="1">ChiGjej4B4-7305</strain>
    </source>
</reference>
<dbReference type="EMBL" id="DXBY01000164">
    <property type="protein sequence ID" value="HIZ36017.1"/>
    <property type="molecule type" value="Genomic_DNA"/>
</dbReference>
<feature type="non-terminal residue" evidence="1">
    <location>
        <position position="1"/>
    </location>
</feature>
<evidence type="ECO:0000313" key="1">
    <source>
        <dbReference type="EMBL" id="HIZ36017.1"/>
    </source>
</evidence>
<dbReference type="PANTHER" id="PTHR32472">
    <property type="entry name" value="DNA REPAIR PROTEIN RADA"/>
    <property type="match status" value="1"/>
</dbReference>
<dbReference type="InterPro" id="IPR014721">
    <property type="entry name" value="Ribsml_uS5_D2-typ_fold_subgr"/>
</dbReference>
<reference evidence="1" key="2">
    <citation type="submission" date="2021-04" db="EMBL/GenBank/DDBJ databases">
        <authorList>
            <person name="Gilroy R."/>
        </authorList>
    </citation>
    <scope>NUCLEOTIDE SEQUENCE</scope>
    <source>
        <strain evidence="1">ChiGjej4B4-7305</strain>
    </source>
</reference>
<sequence>VLHGRLGVDTAARDVYVATVGGARVTEPACDLAIALAVVGARRDLTVHHGLIAIGEVGLTGEVRAAIGLPRRLAEAARLGFTRAIVPATGELGTVPESLEVIRVANLHEAVATAERVEKVRNSDPVPLRRV</sequence>
<dbReference type="Pfam" id="PF13541">
    <property type="entry name" value="ChlI"/>
    <property type="match status" value="1"/>
</dbReference>
<dbReference type="GO" id="GO:0000725">
    <property type="term" value="P:recombinational repair"/>
    <property type="evidence" value="ECO:0007669"/>
    <property type="project" value="TreeGrafter"/>
</dbReference>
<dbReference type="SUPFAM" id="SSF54211">
    <property type="entry name" value="Ribosomal protein S5 domain 2-like"/>
    <property type="match status" value="1"/>
</dbReference>
<dbReference type="GO" id="GO:0005829">
    <property type="term" value="C:cytosol"/>
    <property type="evidence" value="ECO:0007669"/>
    <property type="project" value="TreeGrafter"/>
</dbReference>